<dbReference type="EMBL" id="MK072440">
    <property type="protein sequence ID" value="AYV85134.1"/>
    <property type="molecule type" value="Genomic_DNA"/>
</dbReference>
<sequence>MANYYIWHKKNSCSLAQMDKRRPEQLLEEAKRYLLETRIICQRVHSEIIRKYLPDDFDFDKNKNITDWQLYEKIYDSQKEIALAKQITELVVANRSEEEEEATRIRDALIRWVHSATGPEYVVIDSWNMKFPSFKIGFKNRENLVGVSKDFIRMVNENEEADESTEEAEIRLRTEKSVQIHYTFVGEDDGEIEFDVLYLLEN</sequence>
<reference evidence="1" key="1">
    <citation type="submission" date="2018-10" db="EMBL/GenBank/DDBJ databases">
        <title>Hidden diversity of soil giant viruses.</title>
        <authorList>
            <person name="Schulz F."/>
            <person name="Alteio L."/>
            <person name="Goudeau D."/>
            <person name="Ryan E.M."/>
            <person name="Malmstrom R.R."/>
            <person name="Blanchard J."/>
            <person name="Woyke T."/>
        </authorList>
    </citation>
    <scope>NUCLEOTIDE SEQUENCE</scope>
    <source>
        <strain evidence="1">SAV1</strain>
    </source>
</reference>
<gene>
    <name evidence="1" type="ORF">Satyrvirus4_31</name>
</gene>
<evidence type="ECO:0000313" key="1">
    <source>
        <dbReference type="EMBL" id="AYV85134.1"/>
    </source>
</evidence>
<name>A0A3G5AEX3_9VIRU</name>
<accession>A0A3G5AEX3</accession>
<proteinExistence type="predicted"/>
<protein>
    <submittedName>
        <fullName evidence="1">Uncharacterized protein</fullName>
    </submittedName>
</protein>
<organism evidence="1">
    <name type="scientific">Satyrvirus sp</name>
    <dbReference type="NCBI Taxonomy" id="2487771"/>
    <lineage>
        <taxon>Viruses</taxon>
        <taxon>Varidnaviria</taxon>
        <taxon>Bamfordvirae</taxon>
        <taxon>Nucleocytoviricota</taxon>
        <taxon>Megaviricetes</taxon>
        <taxon>Imitervirales</taxon>
        <taxon>Mimiviridae</taxon>
        <taxon>Megamimivirinae</taxon>
    </lineage>
</organism>